<feature type="transmembrane region" description="Helical" evidence="1">
    <location>
        <begin position="308"/>
        <end position="325"/>
    </location>
</feature>
<dbReference type="EMBL" id="CP016778">
    <property type="protein sequence ID" value="ASY22057.1"/>
    <property type="molecule type" value="Genomic_DNA"/>
</dbReference>
<organism evidence="2 3">
    <name type="scientific">Candidatus Planktophila versatilis</name>
    <dbReference type="NCBI Taxonomy" id="1884905"/>
    <lineage>
        <taxon>Bacteria</taxon>
        <taxon>Bacillati</taxon>
        <taxon>Actinomycetota</taxon>
        <taxon>Actinomycetes</taxon>
        <taxon>Candidatus Nanopelagicales</taxon>
        <taxon>Candidatus Nanopelagicaceae</taxon>
        <taxon>Candidatus Planktophila</taxon>
    </lineage>
</organism>
<evidence type="ECO:0000313" key="2">
    <source>
        <dbReference type="EMBL" id="ASY22057.1"/>
    </source>
</evidence>
<name>A0AAC9YUI7_9ACTN</name>
<dbReference type="Proteomes" id="UP000217194">
    <property type="component" value="Chromosome"/>
</dbReference>
<keyword evidence="1" id="KW-0812">Transmembrane</keyword>
<feature type="transmembrane region" description="Helical" evidence="1">
    <location>
        <begin position="114"/>
        <end position="133"/>
    </location>
</feature>
<feature type="transmembrane region" description="Helical" evidence="1">
    <location>
        <begin position="266"/>
        <end position="288"/>
    </location>
</feature>
<dbReference type="AlphaFoldDB" id="A0AAC9YUI7"/>
<feature type="transmembrane region" description="Helical" evidence="1">
    <location>
        <begin position="12"/>
        <end position="33"/>
    </location>
</feature>
<evidence type="ECO:0000256" key="1">
    <source>
        <dbReference type="SAM" id="Phobius"/>
    </source>
</evidence>
<gene>
    <name evidence="2" type="ORF">A1sIIB76_00235</name>
</gene>
<keyword evidence="1" id="KW-1133">Transmembrane helix</keyword>
<feature type="transmembrane region" description="Helical" evidence="1">
    <location>
        <begin position="332"/>
        <end position="349"/>
    </location>
</feature>
<accession>A0AAC9YUI7</accession>
<keyword evidence="1" id="KW-0472">Membrane</keyword>
<feature type="transmembrane region" description="Helical" evidence="1">
    <location>
        <begin position="175"/>
        <end position="206"/>
    </location>
</feature>
<feature type="transmembrane region" description="Helical" evidence="1">
    <location>
        <begin position="85"/>
        <end position="107"/>
    </location>
</feature>
<feature type="transmembrane region" description="Helical" evidence="1">
    <location>
        <begin position="361"/>
        <end position="381"/>
    </location>
</feature>
<dbReference type="RefSeq" id="WP_095696676.1">
    <property type="nucleotide sequence ID" value="NZ_CP016778.1"/>
</dbReference>
<evidence type="ECO:0000313" key="3">
    <source>
        <dbReference type="Proteomes" id="UP000217194"/>
    </source>
</evidence>
<feature type="transmembrane region" description="Helical" evidence="1">
    <location>
        <begin position="145"/>
        <end position="168"/>
    </location>
</feature>
<feature type="transmembrane region" description="Helical" evidence="1">
    <location>
        <begin position="221"/>
        <end position="240"/>
    </location>
</feature>
<sequence length="455" mass="50424">MLRAILDNQWKKWQIILGSVLIFFHLTVFAMSARPVQDDYSLLADISEKGFFGYLNLVWETHGGNLTPMILNAGAISSALNSFNFFSIAIFSVFTFLLVGVSAWIAVSQIRIDGFGLPGTISLFLILGTLFAFEGIFSPGLIGAYFFSSASAVHVWPIIFALFGVYLTSKKSSNVFVIFVLGFFAGNSNIAESLAIAIATFLLMVFPSKFSHDYSLLKLRLLLSGVLIGAITIIASPGFWTRATQNTDDGIPSSFPEFVIRFSKSVSIFTVDLLTHPALYIFLALGYLVKNKLKSEGPILVKWNYVEMLFFALFFSLILGATFAYPAWHQSLGLLILLPCASFTIGLRLGNRTNFFKPSYASRIVQVSVVLMIVLIARADFSVLQSGRNWSSSNLANICALREDADAKLSNPEIHYPFFNLGVEDVQTWPWIRATYVRWVSNVNASDLIDCELVS</sequence>
<proteinExistence type="predicted"/>
<protein>
    <submittedName>
        <fullName evidence="2">Uncharacterized protein</fullName>
    </submittedName>
</protein>
<reference evidence="2 3" key="1">
    <citation type="submission" date="2016-07" db="EMBL/GenBank/DDBJ databases">
        <title>High microdiversification within the ubiquitous acI lineage of Actinobacteria.</title>
        <authorList>
            <person name="Neuenschwander S.M."/>
            <person name="Salcher M."/>
            <person name="Ghai R."/>
            <person name="Pernthaler J."/>
        </authorList>
    </citation>
    <scope>NUCLEOTIDE SEQUENCE [LARGE SCALE GENOMIC DNA]</scope>
    <source>
        <strain evidence="2">MMS-IIB-76</strain>
    </source>
</reference>